<dbReference type="PANTHER" id="PTHR43233">
    <property type="entry name" value="FAMILY N-ACETYLTRANSFERASE, PUTATIVE (AFU_ORTHOLOGUE AFUA_6G03350)-RELATED"/>
    <property type="match status" value="1"/>
</dbReference>
<dbReference type="Proteomes" id="UP000681425">
    <property type="component" value="Chromosome"/>
</dbReference>
<dbReference type="PANTHER" id="PTHR43233:SF1">
    <property type="entry name" value="FAMILY N-ACETYLTRANSFERASE, PUTATIVE (AFU_ORTHOLOGUE AFUA_6G03350)-RELATED"/>
    <property type="match status" value="1"/>
</dbReference>
<dbReference type="RefSeq" id="WP_082733466.1">
    <property type="nucleotide sequence ID" value="NZ_CP073910.1"/>
</dbReference>
<dbReference type="PROSITE" id="PS51186">
    <property type="entry name" value="GNAT"/>
    <property type="match status" value="1"/>
</dbReference>
<organism evidence="2 3">
    <name type="scientific">Sphingobium phenoxybenzoativorans</name>
    <dbReference type="NCBI Taxonomy" id="1592790"/>
    <lineage>
        <taxon>Bacteria</taxon>
        <taxon>Pseudomonadati</taxon>
        <taxon>Pseudomonadota</taxon>
        <taxon>Alphaproteobacteria</taxon>
        <taxon>Sphingomonadales</taxon>
        <taxon>Sphingomonadaceae</taxon>
        <taxon>Sphingobium</taxon>
    </lineage>
</organism>
<reference evidence="2" key="1">
    <citation type="submission" date="2021-04" db="EMBL/GenBank/DDBJ databases">
        <title>Isolation of p-tert-butylphenol degrading bacteria Sphingobium phenoxybenzoativorans Tas13 from active sludge.</title>
        <authorList>
            <person name="Li Y."/>
        </authorList>
    </citation>
    <scope>NUCLEOTIDE SEQUENCE</scope>
    <source>
        <strain evidence="2">Tas13</strain>
    </source>
</reference>
<dbReference type="InterPro" id="IPR000182">
    <property type="entry name" value="GNAT_dom"/>
</dbReference>
<gene>
    <name evidence="2" type="ORF">KFK14_09575</name>
</gene>
<dbReference type="EMBL" id="CP073910">
    <property type="protein sequence ID" value="QUT07614.1"/>
    <property type="molecule type" value="Genomic_DNA"/>
</dbReference>
<dbReference type="AlphaFoldDB" id="A0A975Q376"/>
<dbReference type="KEGG" id="spph:KFK14_09575"/>
<evidence type="ECO:0000259" key="1">
    <source>
        <dbReference type="PROSITE" id="PS51186"/>
    </source>
</evidence>
<keyword evidence="3" id="KW-1185">Reference proteome</keyword>
<evidence type="ECO:0000313" key="3">
    <source>
        <dbReference type="Proteomes" id="UP000681425"/>
    </source>
</evidence>
<dbReference type="Gene3D" id="3.40.630.30">
    <property type="match status" value="1"/>
</dbReference>
<dbReference type="GO" id="GO:0016747">
    <property type="term" value="F:acyltransferase activity, transferring groups other than amino-acyl groups"/>
    <property type="evidence" value="ECO:0007669"/>
    <property type="project" value="InterPro"/>
</dbReference>
<name>A0A975Q376_9SPHN</name>
<dbReference type="CDD" id="cd04301">
    <property type="entry name" value="NAT_SF"/>
    <property type="match status" value="1"/>
</dbReference>
<dbReference type="InterPro" id="IPR053144">
    <property type="entry name" value="Acetyltransferase_Butenolide"/>
</dbReference>
<evidence type="ECO:0000313" key="2">
    <source>
        <dbReference type="EMBL" id="QUT07614.1"/>
    </source>
</evidence>
<proteinExistence type="predicted"/>
<dbReference type="InterPro" id="IPR016181">
    <property type="entry name" value="Acyl_CoA_acyltransferase"/>
</dbReference>
<accession>A0A975Q376</accession>
<feature type="domain" description="N-acetyltransferase" evidence="1">
    <location>
        <begin position="1"/>
        <end position="135"/>
    </location>
</feature>
<dbReference type="Pfam" id="PF00583">
    <property type="entry name" value="Acetyltransf_1"/>
    <property type="match status" value="1"/>
</dbReference>
<sequence>MQFRYERERVMVSEFADLLDKSGLASRRPANDVRRLQRMLDNANLIVTARIAETGRLVGIARSLTDWSYATYLSDLAVDAAFKGRGIGRQLIEETRVLAGEEATLLLVSAPDAVGFYQKLGMPVSDRAFLYPRTR</sequence>
<dbReference type="SUPFAM" id="SSF55729">
    <property type="entry name" value="Acyl-CoA N-acyltransferases (Nat)"/>
    <property type="match status" value="1"/>
</dbReference>
<protein>
    <submittedName>
        <fullName evidence="2">GNAT family N-acetyltransferase</fullName>
    </submittedName>
</protein>